<comment type="caution">
    <text evidence="5">The sequence shown here is derived from an EMBL/GenBank/DDBJ whole genome shotgun (WGS) entry which is preliminary data.</text>
</comment>
<keyword evidence="6" id="KW-1185">Reference proteome</keyword>
<keyword evidence="2" id="KW-0285">Flavoprotein</keyword>
<dbReference type="InterPro" id="IPR012349">
    <property type="entry name" value="Split_barrel_FMN-bd"/>
</dbReference>
<evidence type="ECO:0000256" key="2">
    <source>
        <dbReference type="ARBA" id="ARBA00022630"/>
    </source>
</evidence>
<comment type="cofactor">
    <cofactor evidence="1">
        <name>FMN</name>
        <dbReference type="ChEBI" id="CHEBI:58210"/>
    </cofactor>
</comment>
<evidence type="ECO:0000256" key="1">
    <source>
        <dbReference type="ARBA" id="ARBA00001917"/>
    </source>
</evidence>
<feature type="domain" description="Flavin reductase like" evidence="4">
    <location>
        <begin position="20"/>
        <end position="198"/>
    </location>
</feature>
<dbReference type="InterPro" id="IPR002563">
    <property type="entry name" value="Flavin_Rdtase-like_dom"/>
</dbReference>
<dbReference type="Gene3D" id="2.30.110.10">
    <property type="entry name" value="Electron Transport, Fmn-binding Protein, Chain A"/>
    <property type="match status" value="1"/>
</dbReference>
<evidence type="ECO:0000313" key="6">
    <source>
        <dbReference type="Proteomes" id="UP001204615"/>
    </source>
</evidence>
<dbReference type="RefSeq" id="WP_253564837.1">
    <property type="nucleotide sequence ID" value="NZ_JAMZEK010000001.1"/>
</dbReference>
<dbReference type="PANTHER" id="PTHR43567">
    <property type="entry name" value="FLAVOREDOXIN-RELATED-RELATED"/>
    <property type="match status" value="1"/>
</dbReference>
<evidence type="ECO:0000259" key="4">
    <source>
        <dbReference type="Pfam" id="PF01613"/>
    </source>
</evidence>
<reference evidence="5 6" key="1">
    <citation type="submission" date="2022-06" db="EMBL/GenBank/DDBJ databases">
        <title>Dyella sp. Sa strain:Sa Genome sequencing.</title>
        <authorList>
            <person name="Park S."/>
        </authorList>
    </citation>
    <scope>NUCLEOTIDE SEQUENCE [LARGE SCALE GENOMIC DNA]</scope>
    <source>
        <strain evidence="5 6">Sa</strain>
    </source>
</reference>
<dbReference type="PANTHER" id="PTHR43567:SF1">
    <property type="entry name" value="FLAVOREDOXIN"/>
    <property type="match status" value="1"/>
</dbReference>
<protein>
    <submittedName>
        <fullName evidence="5">Flavin reductase</fullName>
    </submittedName>
</protein>
<dbReference type="Pfam" id="PF01613">
    <property type="entry name" value="Flavin_Reduct"/>
    <property type="match status" value="1"/>
</dbReference>
<gene>
    <name evidence="5" type="ORF">NC595_03270</name>
</gene>
<dbReference type="SUPFAM" id="SSF50475">
    <property type="entry name" value="FMN-binding split barrel"/>
    <property type="match status" value="1"/>
</dbReference>
<name>A0ABT1F6W1_9GAMM</name>
<evidence type="ECO:0000313" key="5">
    <source>
        <dbReference type="EMBL" id="MCP1373075.1"/>
    </source>
</evidence>
<evidence type="ECO:0000256" key="3">
    <source>
        <dbReference type="ARBA" id="ARBA00038054"/>
    </source>
</evidence>
<comment type="similarity">
    <text evidence="3">Belongs to the flavoredoxin family.</text>
</comment>
<dbReference type="EMBL" id="JAMZEK010000001">
    <property type="protein sequence ID" value="MCP1373075.1"/>
    <property type="molecule type" value="Genomic_DNA"/>
</dbReference>
<dbReference type="InterPro" id="IPR052174">
    <property type="entry name" value="Flavoredoxin"/>
</dbReference>
<sequence length="211" mass="22731">MAVMHTSIPARSIHPGILYFGTPVLLIATRNEDGSANLTPMSSAWALADRVVLGLAAGGQGLANLLRERECTLNVVAPGQWRAVEALAPTTGCDPVPAWKRGYCYEGDKFALAGLTPLASERVRAPRVMECPLQMEARVVAWHERPLAAWAGGAGGFVTVETEVVGVHAHEDLVIPGSDYVDPQRFRPLLYVFRHYVGGGPALGRTFKAEF</sequence>
<organism evidence="5 6">
    <name type="scientific">Dyella lutea</name>
    <dbReference type="NCBI Taxonomy" id="2950441"/>
    <lineage>
        <taxon>Bacteria</taxon>
        <taxon>Pseudomonadati</taxon>
        <taxon>Pseudomonadota</taxon>
        <taxon>Gammaproteobacteria</taxon>
        <taxon>Lysobacterales</taxon>
        <taxon>Rhodanobacteraceae</taxon>
        <taxon>Dyella</taxon>
    </lineage>
</organism>
<accession>A0ABT1F6W1</accession>
<dbReference type="Proteomes" id="UP001204615">
    <property type="component" value="Unassembled WGS sequence"/>
</dbReference>
<proteinExistence type="inferred from homology"/>